<dbReference type="EMBL" id="NPBY01000009">
    <property type="protein sequence ID" value="PAD79871.1"/>
    <property type="molecule type" value="Genomic_DNA"/>
</dbReference>
<protein>
    <submittedName>
        <fullName evidence="4">Mutants block sporulation after engulfment (Stage III sporulation)</fullName>
    </submittedName>
</protein>
<feature type="compositionally biased region" description="Low complexity" evidence="1">
    <location>
        <begin position="96"/>
        <end position="109"/>
    </location>
</feature>
<feature type="compositionally biased region" description="Polar residues" evidence="1">
    <location>
        <begin position="110"/>
        <end position="120"/>
    </location>
</feature>
<feature type="transmembrane region" description="Helical" evidence="2">
    <location>
        <begin position="7"/>
        <end position="26"/>
    </location>
</feature>
<evidence type="ECO:0000313" key="5">
    <source>
        <dbReference type="Proteomes" id="UP000215596"/>
    </source>
</evidence>
<keyword evidence="2" id="KW-0472">Membrane</keyword>
<keyword evidence="2" id="KW-0812">Transmembrane</keyword>
<evidence type="ECO:0000256" key="1">
    <source>
        <dbReference type="SAM" id="MobiDB-lite"/>
    </source>
</evidence>
<dbReference type="OrthoDB" id="2665883at2"/>
<evidence type="ECO:0000313" key="3">
    <source>
        <dbReference type="EMBL" id="MUG64899.1"/>
    </source>
</evidence>
<dbReference type="RefSeq" id="WP_095263404.1">
    <property type="nucleotide sequence ID" value="NZ_NPBY01000009.1"/>
</dbReference>
<reference evidence="3 6" key="2">
    <citation type="submission" date="2019-11" db="EMBL/GenBank/DDBJ databases">
        <title>Draft genome sequences of five Paenibacillus species of dairy origin.</title>
        <authorList>
            <person name="Olajide A.M."/>
            <person name="Chen S."/>
            <person name="Lapointe G."/>
        </authorList>
    </citation>
    <scope>NUCLEOTIDE SEQUENCE [LARGE SCALE GENOMIC DNA]</scope>
    <source>
        <strain evidence="3 6">3CS1</strain>
    </source>
</reference>
<feature type="compositionally biased region" description="Basic and acidic residues" evidence="1">
    <location>
        <begin position="123"/>
        <end position="134"/>
    </location>
</feature>
<dbReference type="Pfam" id="PF12685">
    <property type="entry name" value="SpoIIIAH"/>
    <property type="match status" value="1"/>
</dbReference>
<proteinExistence type="predicted"/>
<dbReference type="InterPro" id="IPR038503">
    <property type="entry name" value="SpoIIIAH_sf"/>
</dbReference>
<dbReference type="Proteomes" id="UP000435177">
    <property type="component" value="Unassembled WGS sequence"/>
</dbReference>
<evidence type="ECO:0000313" key="6">
    <source>
        <dbReference type="Proteomes" id="UP000435177"/>
    </source>
</evidence>
<sequence length="274" mass="29004">MNNKRQTIWLVSMLSLMVVLSAYYLFTDDPGSTTPPVADSTQADGAGPGVQGADGTGNPDELVINEIVEEGASEEPGTAPENAESTGTETGEADADSGAADADTSAAEGNQNAGQSNTGAEQPKTEPSGEDKSSETSSTTGAKTEKEILEEVAAQAGTSESKIEAYKMERTEKNMKLYDELMARIGNQDSTPEELAKASEQMRAAEEREAVIESIEVELQEQFGNAVVKEENDRYNVVVLTNELDAKGAAGIVTLVMKELKVSPDKVTVQYVSP</sequence>
<dbReference type="EMBL" id="WOAA01000001">
    <property type="protein sequence ID" value="MUG64899.1"/>
    <property type="molecule type" value="Genomic_DNA"/>
</dbReference>
<organism evidence="4 5">
    <name type="scientific">Paenibacillus campinasensis</name>
    <dbReference type="NCBI Taxonomy" id="66347"/>
    <lineage>
        <taxon>Bacteria</taxon>
        <taxon>Bacillati</taxon>
        <taxon>Bacillota</taxon>
        <taxon>Bacilli</taxon>
        <taxon>Bacillales</taxon>
        <taxon>Paenibacillaceae</taxon>
        <taxon>Paenibacillus</taxon>
    </lineage>
</organism>
<gene>
    <name evidence="4" type="ORF">CHH67_02565</name>
    <name evidence="3" type="ORF">GNP94_02635</name>
</gene>
<dbReference type="AlphaFoldDB" id="A0A268F3D1"/>
<feature type="compositionally biased region" description="Polar residues" evidence="1">
    <location>
        <begin position="33"/>
        <end position="43"/>
    </location>
</feature>
<reference evidence="4 5" key="1">
    <citation type="submission" date="2017-07" db="EMBL/GenBank/DDBJ databases">
        <title>Isolation and whole genome analysis of endospore-forming bacteria from heroin.</title>
        <authorList>
            <person name="Kalinowski J."/>
            <person name="Ahrens B."/>
            <person name="Al-Dilaimi A."/>
            <person name="Winkler A."/>
            <person name="Wibberg D."/>
            <person name="Schleenbecker U."/>
            <person name="Ruckert C."/>
            <person name="Wolfel R."/>
            <person name="Grass G."/>
        </authorList>
    </citation>
    <scope>NUCLEOTIDE SEQUENCE [LARGE SCALE GENOMIC DNA]</scope>
    <source>
        <strain evidence="4 5">7537-G1</strain>
    </source>
</reference>
<keyword evidence="6" id="KW-1185">Reference proteome</keyword>
<dbReference type="Gene3D" id="1.10.287.4300">
    <property type="entry name" value="Stage III sporulation protein AH-like"/>
    <property type="match status" value="1"/>
</dbReference>
<feature type="region of interest" description="Disordered" evidence="1">
    <location>
        <begin position="33"/>
        <end position="146"/>
    </location>
</feature>
<keyword evidence="2" id="KW-1133">Transmembrane helix</keyword>
<name>A0A268F3D1_9BACL</name>
<comment type="caution">
    <text evidence="4">The sequence shown here is derived from an EMBL/GenBank/DDBJ whole genome shotgun (WGS) entry which is preliminary data.</text>
</comment>
<dbReference type="Proteomes" id="UP000215596">
    <property type="component" value="Unassembled WGS sequence"/>
</dbReference>
<accession>A0A268F3D1</accession>
<evidence type="ECO:0000256" key="2">
    <source>
        <dbReference type="SAM" id="Phobius"/>
    </source>
</evidence>
<dbReference type="InterPro" id="IPR024232">
    <property type="entry name" value="SpoIIIAH"/>
</dbReference>
<feature type="compositionally biased region" description="Gly residues" evidence="1">
    <location>
        <begin position="46"/>
        <end position="55"/>
    </location>
</feature>
<evidence type="ECO:0000313" key="4">
    <source>
        <dbReference type="EMBL" id="PAD79871.1"/>
    </source>
</evidence>